<keyword evidence="1" id="KW-0732">Signal</keyword>
<evidence type="ECO:0000313" key="2">
    <source>
        <dbReference type="EMBL" id="SBS76382.1"/>
    </source>
</evidence>
<feature type="signal peptide" evidence="1">
    <location>
        <begin position="1"/>
        <end position="16"/>
    </location>
</feature>
<feature type="chain" id="PRO_5038556769" description="Secreted protein" evidence="1">
    <location>
        <begin position="17"/>
        <end position="79"/>
    </location>
</feature>
<evidence type="ECO:0000256" key="1">
    <source>
        <dbReference type="SAM" id="SignalP"/>
    </source>
</evidence>
<name>A0A1Y5PCH0_9MYCO</name>
<accession>A0A1Y5PCH0</accession>
<organism evidence="2">
    <name type="scientific">uncultured Mycobacterium sp</name>
    <dbReference type="NCBI Taxonomy" id="171292"/>
    <lineage>
        <taxon>Bacteria</taxon>
        <taxon>Bacillati</taxon>
        <taxon>Actinomycetota</taxon>
        <taxon>Actinomycetes</taxon>
        <taxon>Mycobacteriales</taxon>
        <taxon>Mycobacteriaceae</taxon>
        <taxon>Mycobacterium</taxon>
        <taxon>environmental samples</taxon>
    </lineage>
</organism>
<evidence type="ECO:0008006" key="3">
    <source>
        <dbReference type="Google" id="ProtNLM"/>
    </source>
</evidence>
<dbReference type="AlphaFoldDB" id="A0A1Y5PCH0"/>
<dbReference type="EMBL" id="FLQS01000025">
    <property type="protein sequence ID" value="SBS76382.1"/>
    <property type="molecule type" value="Genomic_DNA"/>
</dbReference>
<proteinExistence type="predicted"/>
<gene>
    <name evidence="2" type="ORF">MHPYR_310046</name>
</gene>
<reference evidence="2" key="1">
    <citation type="submission" date="2016-03" db="EMBL/GenBank/DDBJ databases">
        <authorList>
            <person name="Ploux O."/>
        </authorList>
    </citation>
    <scope>NUCLEOTIDE SEQUENCE</scope>
    <source>
        <strain evidence="2">UC10</strain>
    </source>
</reference>
<sequence>MAAAAFLAVPSAVVNAAQPGSVAQGGCYDGVMPWNPYLQSCSLPSKQPRVRGAAPDAGAIIACRHHPGCLAWYVNGGGP</sequence>
<protein>
    <recommendedName>
        <fullName evidence="3">Secreted protein</fullName>
    </recommendedName>
</protein>